<dbReference type="Proteomes" id="UP001596154">
    <property type="component" value="Unassembled WGS sequence"/>
</dbReference>
<keyword evidence="2" id="KW-1133">Transmembrane helix</keyword>
<protein>
    <submittedName>
        <fullName evidence="3">HGxxPAAW family protein</fullName>
    </submittedName>
</protein>
<feature type="transmembrane region" description="Helical" evidence="2">
    <location>
        <begin position="12"/>
        <end position="37"/>
    </location>
</feature>
<keyword evidence="2" id="KW-0472">Membrane</keyword>
<dbReference type="EMBL" id="JBHSNY010000003">
    <property type="protein sequence ID" value="MFC5633852.1"/>
    <property type="molecule type" value="Genomic_DNA"/>
</dbReference>
<keyword evidence="4" id="KW-1185">Reference proteome</keyword>
<sequence length="145" mass="14191">MSAHQYDHGHTVAGWTGFGIASVGAVLLGAGVCLVSVPLLACGFAVGAVSLLVTWLLHLAGWGKGPGPRPREQWGWRVRDTGARGGHAGCLGCRLAGRGRSVEVVVAVPAPGGPVSARGGSASVGGGSVSAPGEQPPVAAADAGV</sequence>
<evidence type="ECO:0000313" key="4">
    <source>
        <dbReference type="Proteomes" id="UP001596154"/>
    </source>
</evidence>
<evidence type="ECO:0000256" key="1">
    <source>
        <dbReference type="SAM" id="MobiDB-lite"/>
    </source>
</evidence>
<comment type="caution">
    <text evidence="3">The sequence shown here is derived from an EMBL/GenBank/DDBJ whole genome shotgun (WGS) entry which is preliminary data.</text>
</comment>
<dbReference type="NCBIfam" id="NF041681">
    <property type="entry name" value="HGxxPAAW"/>
    <property type="match status" value="1"/>
</dbReference>
<feature type="region of interest" description="Disordered" evidence="1">
    <location>
        <begin position="116"/>
        <end position="145"/>
    </location>
</feature>
<evidence type="ECO:0000256" key="2">
    <source>
        <dbReference type="SAM" id="Phobius"/>
    </source>
</evidence>
<gene>
    <name evidence="3" type="ORF">ACFPZJ_08645</name>
</gene>
<dbReference type="RefSeq" id="WP_381019255.1">
    <property type="nucleotide sequence ID" value="NZ_JBHSNY010000003.1"/>
</dbReference>
<organism evidence="3 4">
    <name type="scientific">Streptomyces bullii</name>
    <dbReference type="NCBI Taxonomy" id="349910"/>
    <lineage>
        <taxon>Bacteria</taxon>
        <taxon>Bacillati</taxon>
        <taxon>Actinomycetota</taxon>
        <taxon>Actinomycetes</taxon>
        <taxon>Kitasatosporales</taxon>
        <taxon>Streptomycetaceae</taxon>
        <taxon>Streptomyces</taxon>
    </lineage>
</organism>
<accession>A0ABW0UJU3</accession>
<evidence type="ECO:0000313" key="3">
    <source>
        <dbReference type="EMBL" id="MFC5633852.1"/>
    </source>
</evidence>
<feature type="transmembrane region" description="Helical" evidence="2">
    <location>
        <begin position="43"/>
        <end position="62"/>
    </location>
</feature>
<proteinExistence type="predicted"/>
<name>A0ABW0UJU3_9ACTN</name>
<keyword evidence="2" id="KW-0812">Transmembrane</keyword>
<reference evidence="4" key="1">
    <citation type="journal article" date="2019" name="Int. J. Syst. Evol. Microbiol.">
        <title>The Global Catalogue of Microorganisms (GCM) 10K type strain sequencing project: providing services to taxonomists for standard genome sequencing and annotation.</title>
        <authorList>
            <consortium name="The Broad Institute Genomics Platform"/>
            <consortium name="The Broad Institute Genome Sequencing Center for Infectious Disease"/>
            <person name="Wu L."/>
            <person name="Ma J."/>
        </authorList>
    </citation>
    <scope>NUCLEOTIDE SEQUENCE [LARGE SCALE GENOMIC DNA]</scope>
    <source>
        <strain evidence="4">CGMCC 4.7248</strain>
    </source>
</reference>